<reference evidence="2 4" key="1">
    <citation type="submission" date="2018-03" db="EMBL/GenBank/DDBJ databases">
        <title>Cross-interface Injection: A General Nanoliter Liquid Handling Method Applied to Single Cells Genome Amplification Automated Nanoliter Liquid Handling Applied to Single Cell Multiple Displacement Amplification.</title>
        <authorList>
            <person name="Yun J."/>
            <person name="Xu P."/>
            <person name="Xu J."/>
            <person name="Dai X."/>
            <person name="Wang Y."/>
            <person name="Zheng X."/>
            <person name="Cao C."/>
            <person name="Yi Q."/>
            <person name="Zhu Y."/>
            <person name="Wang L."/>
            <person name="Dong Z."/>
            <person name="Huang Y."/>
            <person name="Huang L."/>
            <person name="Du W."/>
        </authorList>
    </citation>
    <scope>NUCLEOTIDE SEQUENCE [LARGE SCALE GENOMIC DNA]</scope>
    <source>
        <strain evidence="3 4">A9-4</strain>
        <strain evidence="2">Z-D3-2</strain>
    </source>
</reference>
<dbReference type="SUPFAM" id="SSF53335">
    <property type="entry name" value="S-adenosyl-L-methionine-dependent methyltransferases"/>
    <property type="match status" value="1"/>
</dbReference>
<dbReference type="GO" id="GO:0008168">
    <property type="term" value="F:methyltransferase activity"/>
    <property type="evidence" value="ECO:0007669"/>
    <property type="project" value="UniProtKB-KW"/>
</dbReference>
<dbReference type="AlphaFoldDB" id="A0A2T4CXE4"/>
<evidence type="ECO:0000256" key="1">
    <source>
        <dbReference type="SAM" id="SignalP"/>
    </source>
</evidence>
<feature type="signal peptide" evidence="1">
    <location>
        <begin position="1"/>
        <end position="16"/>
    </location>
</feature>
<dbReference type="PROSITE" id="PS51257">
    <property type="entry name" value="PROKAR_LIPOPROTEIN"/>
    <property type="match status" value="1"/>
</dbReference>
<proteinExistence type="predicted"/>
<keyword evidence="2" id="KW-0489">Methyltransferase</keyword>
<dbReference type="PIRSF" id="PIRSF031679">
    <property type="entry name" value="Mtase_Alr7345_prd"/>
    <property type="match status" value="1"/>
</dbReference>
<protein>
    <submittedName>
        <fullName evidence="2">Methyltransferase</fullName>
    </submittedName>
</protein>
<dbReference type="Gene3D" id="3.40.50.150">
    <property type="entry name" value="Vaccinia Virus protein VP39"/>
    <property type="match status" value="1"/>
</dbReference>
<keyword evidence="1" id="KW-0732">Signal</keyword>
<feature type="chain" id="PRO_5044580714" evidence="1">
    <location>
        <begin position="17"/>
        <end position="302"/>
    </location>
</feature>
<organism evidence="2">
    <name type="scientific">Pseudidiomarina aestuarii</name>
    <dbReference type="NCBI Taxonomy" id="624146"/>
    <lineage>
        <taxon>Bacteria</taxon>
        <taxon>Pseudomonadati</taxon>
        <taxon>Pseudomonadota</taxon>
        <taxon>Gammaproteobacteria</taxon>
        <taxon>Alteromonadales</taxon>
        <taxon>Idiomarinaceae</taxon>
        <taxon>Pseudidiomarina</taxon>
    </lineage>
</organism>
<dbReference type="InterPro" id="IPR016980">
    <property type="entry name" value="S-AdoMet-dep_MeTrfase_Alr7345"/>
</dbReference>
<dbReference type="EMBL" id="PYVN01000031">
    <property type="protein sequence ID" value="PTB86198.1"/>
    <property type="molecule type" value="Genomic_DNA"/>
</dbReference>
<evidence type="ECO:0000313" key="2">
    <source>
        <dbReference type="EMBL" id="PTB86198.1"/>
    </source>
</evidence>
<keyword evidence="2" id="KW-0808">Transferase</keyword>
<gene>
    <name evidence="3" type="ORF">C9928_04540</name>
    <name evidence="2" type="ORF">C9940_03405</name>
</gene>
<evidence type="ECO:0000313" key="4">
    <source>
        <dbReference type="Proteomes" id="UP000241514"/>
    </source>
</evidence>
<name>A0A2T4CXE4_9GAMM</name>
<evidence type="ECO:0000313" key="3">
    <source>
        <dbReference type="EMBL" id="PTB89115.1"/>
    </source>
</evidence>
<dbReference type="EMBL" id="PYVG01000021">
    <property type="protein sequence ID" value="PTB89115.1"/>
    <property type="molecule type" value="Genomic_DNA"/>
</dbReference>
<comment type="caution">
    <text evidence="2">The sequence shown here is derived from an EMBL/GenBank/DDBJ whole genome shotgun (WGS) entry which is preliminary data.</text>
</comment>
<dbReference type="InterPro" id="IPR029063">
    <property type="entry name" value="SAM-dependent_MTases_sf"/>
</dbReference>
<sequence>MNKFALSSVFALSALAAACSEAPQQTEAPQEPTAAVEEQAMQEEMMTETAGLTLADVAASDLRSDSNKARDAFRHPVETLEFFGLEPDMTVVEIWPGGGWYTEILAPYLKDQGMLYAAHFPADSSSDYFNRSRTAFAERIASDDAFSAITMTEFNATAATEVAPAGSADMVLTFRNLHNWYMAAGEEGLQTAFSTFYTALKPGGVLGVVDHRLPEDRPDEEMSSSGYMKESVAIAMAEAAGFELVGSSPINANEMDTADHPRGVWTLPPSLRLGDEDREKYLAIGESDRFTLKFMKPTTTQE</sequence>
<dbReference type="Proteomes" id="UP000241514">
    <property type="component" value="Unassembled WGS sequence"/>
</dbReference>
<dbReference type="GO" id="GO:0032259">
    <property type="term" value="P:methylation"/>
    <property type="evidence" value="ECO:0007669"/>
    <property type="project" value="UniProtKB-KW"/>
</dbReference>
<accession>A0A2T4CXE4</accession>